<protein>
    <submittedName>
        <fullName evidence="7">Uncharacterized protein</fullName>
    </submittedName>
</protein>
<dbReference type="AlphaFoldDB" id="A0ABD3JD14"/>
<reference evidence="7 8" key="1">
    <citation type="submission" date="2024-11" db="EMBL/GenBank/DDBJ databases">
        <title>Chromosome-level genome assembly of Eucalyptus globulus Labill. provides insights into its genome evolution.</title>
        <authorList>
            <person name="Li X."/>
        </authorList>
    </citation>
    <scope>NUCLEOTIDE SEQUENCE [LARGE SCALE GENOMIC DNA]</scope>
    <source>
        <strain evidence="7">CL2024</strain>
        <tissue evidence="7">Fresh tender leaves</tissue>
    </source>
</reference>
<dbReference type="PANTHER" id="PTHR11654">
    <property type="entry name" value="OLIGOPEPTIDE TRANSPORTER-RELATED"/>
    <property type="match status" value="1"/>
</dbReference>
<dbReference type="InterPro" id="IPR036259">
    <property type="entry name" value="MFS_trans_sf"/>
</dbReference>
<keyword evidence="8" id="KW-1185">Reference proteome</keyword>
<feature type="transmembrane region" description="Helical" evidence="6">
    <location>
        <begin position="347"/>
        <end position="367"/>
    </location>
</feature>
<dbReference type="SUPFAM" id="SSF103473">
    <property type="entry name" value="MFS general substrate transporter"/>
    <property type="match status" value="1"/>
</dbReference>
<proteinExistence type="inferred from homology"/>
<keyword evidence="3 6" id="KW-0812">Transmembrane</keyword>
<feature type="transmembrane region" description="Helical" evidence="6">
    <location>
        <begin position="464"/>
        <end position="488"/>
    </location>
</feature>
<dbReference type="GO" id="GO:0016020">
    <property type="term" value="C:membrane"/>
    <property type="evidence" value="ECO:0007669"/>
    <property type="project" value="UniProtKB-SubCell"/>
</dbReference>
<evidence type="ECO:0000256" key="4">
    <source>
        <dbReference type="ARBA" id="ARBA00022989"/>
    </source>
</evidence>
<feature type="transmembrane region" description="Helical" evidence="6">
    <location>
        <begin position="176"/>
        <end position="198"/>
    </location>
</feature>
<feature type="transmembrane region" description="Helical" evidence="6">
    <location>
        <begin position="388"/>
        <end position="409"/>
    </location>
</feature>
<evidence type="ECO:0000313" key="8">
    <source>
        <dbReference type="Proteomes" id="UP001634007"/>
    </source>
</evidence>
<dbReference type="InterPro" id="IPR000109">
    <property type="entry name" value="POT_fam"/>
</dbReference>
<evidence type="ECO:0000256" key="2">
    <source>
        <dbReference type="ARBA" id="ARBA00005982"/>
    </source>
</evidence>
<keyword evidence="5 6" id="KW-0472">Membrane</keyword>
<comment type="similarity">
    <text evidence="2">Belongs to the major facilitator superfamily. Proton-dependent oligopeptide transporter (POT/PTR) (TC 2.A.17) family.</text>
</comment>
<dbReference type="Pfam" id="PF00854">
    <property type="entry name" value="PTR2"/>
    <property type="match status" value="1"/>
</dbReference>
<sequence>MDTEMRADERDEFVDWKGRKAKSEEHGGIRPASLTCVVEVLENMVFLSNATNFVAYFIGTMHYPTAVAANMVTNFMGTSFLLTIFAGFISDSFLTRFTTFVVSCAVELLGLIILTIQAHSKSLQPPIHRTPSKSQAAVLYFGLYAMATGVGGIKASLPTHGADQLDHRNQRLISTFFNWFFFSLCTGGLVSATVMVWVEENLGWRWSFKISVVALFLALAIFVSGLRLYRYKLPQGSAFARIFKVLASAARNRKASLAEEDRRIGVNSEVNNTLAANGRHPEKFRFLDKALADGTVSASEVEETRAFIGLIPIFASTILMNCCLAQLQTFSVEQGAMMDRRIRNFQIPTQSLTVLPLIIMLASIPIYERFRSTVGDKPRTRSGRIFEPLPRIGLGLALASGSMAIAAAVEVKRRRAAADGAVLSVFWLSWQYLLLGVSDMFTLGGMLEFFYSRAPGRMRSVCTALAWCSTSMGFFLSSALVSAINSATGRYGREWLGGSDLNRARLDLYYAVLCVLSFLNFLNYIFWAKRY</sequence>
<evidence type="ECO:0000256" key="5">
    <source>
        <dbReference type="ARBA" id="ARBA00023136"/>
    </source>
</evidence>
<feature type="transmembrane region" description="Helical" evidence="6">
    <location>
        <begin position="137"/>
        <end position="155"/>
    </location>
</feature>
<evidence type="ECO:0000256" key="1">
    <source>
        <dbReference type="ARBA" id="ARBA00004141"/>
    </source>
</evidence>
<dbReference type="EMBL" id="JBJKBG010000008">
    <property type="protein sequence ID" value="KAL3725060.1"/>
    <property type="molecule type" value="Genomic_DNA"/>
</dbReference>
<feature type="transmembrane region" description="Helical" evidence="6">
    <location>
        <begin position="210"/>
        <end position="229"/>
    </location>
</feature>
<gene>
    <name evidence="7" type="ORF">ACJRO7_030124</name>
</gene>
<evidence type="ECO:0000256" key="3">
    <source>
        <dbReference type="ARBA" id="ARBA00022692"/>
    </source>
</evidence>
<accession>A0ABD3JD14</accession>
<name>A0ABD3JD14_EUCGL</name>
<feature type="transmembrane region" description="Helical" evidence="6">
    <location>
        <begin position="307"/>
        <end position="327"/>
    </location>
</feature>
<feature type="transmembrane region" description="Helical" evidence="6">
    <location>
        <begin position="97"/>
        <end position="117"/>
    </location>
</feature>
<comment type="caution">
    <text evidence="7">The sequence shown here is derived from an EMBL/GenBank/DDBJ whole genome shotgun (WGS) entry which is preliminary data.</text>
</comment>
<organism evidence="7 8">
    <name type="scientific">Eucalyptus globulus</name>
    <name type="common">Tasmanian blue gum</name>
    <dbReference type="NCBI Taxonomy" id="34317"/>
    <lineage>
        <taxon>Eukaryota</taxon>
        <taxon>Viridiplantae</taxon>
        <taxon>Streptophyta</taxon>
        <taxon>Embryophyta</taxon>
        <taxon>Tracheophyta</taxon>
        <taxon>Spermatophyta</taxon>
        <taxon>Magnoliopsida</taxon>
        <taxon>eudicotyledons</taxon>
        <taxon>Gunneridae</taxon>
        <taxon>Pentapetalae</taxon>
        <taxon>rosids</taxon>
        <taxon>malvids</taxon>
        <taxon>Myrtales</taxon>
        <taxon>Myrtaceae</taxon>
        <taxon>Myrtoideae</taxon>
        <taxon>Eucalypteae</taxon>
        <taxon>Eucalyptus</taxon>
    </lineage>
</organism>
<evidence type="ECO:0000313" key="7">
    <source>
        <dbReference type="EMBL" id="KAL3725060.1"/>
    </source>
</evidence>
<feature type="transmembrane region" description="Helical" evidence="6">
    <location>
        <begin position="508"/>
        <end position="527"/>
    </location>
</feature>
<feature type="transmembrane region" description="Helical" evidence="6">
    <location>
        <begin position="429"/>
        <end position="452"/>
    </location>
</feature>
<evidence type="ECO:0000256" key="6">
    <source>
        <dbReference type="SAM" id="Phobius"/>
    </source>
</evidence>
<dbReference type="Gene3D" id="1.20.1250.20">
    <property type="entry name" value="MFS general substrate transporter like domains"/>
    <property type="match status" value="1"/>
</dbReference>
<keyword evidence="4 6" id="KW-1133">Transmembrane helix</keyword>
<feature type="transmembrane region" description="Helical" evidence="6">
    <location>
        <begin position="71"/>
        <end position="90"/>
    </location>
</feature>
<comment type="subcellular location">
    <subcellularLocation>
        <location evidence="1">Membrane</location>
        <topology evidence="1">Multi-pass membrane protein</topology>
    </subcellularLocation>
</comment>
<dbReference type="Proteomes" id="UP001634007">
    <property type="component" value="Unassembled WGS sequence"/>
</dbReference>